<reference evidence="1" key="1">
    <citation type="journal article" date="2015" name="Nature">
        <title>Complex archaea that bridge the gap between prokaryotes and eukaryotes.</title>
        <authorList>
            <person name="Spang A."/>
            <person name="Saw J.H."/>
            <person name="Jorgensen S.L."/>
            <person name="Zaremba-Niedzwiedzka K."/>
            <person name="Martijn J."/>
            <person name="Lind A.E."/>
            <person name="van Eijk R."/>
            <person name="Schleper C."/>
            <person name="Guy L."/>
            <person name="Ettema T.J."/>
        </authorList>
    </citation>
    <scope>NUCLEOTIDE SEQUENCE</scope>
</reference>
<dbReference type="EMBL" id="LAZR01043000">
    <property type="protein sequence ID" value="KKL08140.1"/>
    <property type="molecule type" value="Genomic_DNA"/>
</dbReference>
<evidence type="ECO:0000313" key="1">
    <source>
        <dbReference type="EMBL" id="KKL08140.1"/>
    </source>
</evidence>
<gene>
    <name evidence="1" type="ORF">LCGC14_2578880</name>
</gene>
<name>A0A0F9AFD3_9ZZZZ</name>
<feature type="non-terminal residue" evidence="1">
    <location>
        <position position="1"/>
    </location>
</feature>
<sequence>WLEKASITKEKIINLKGMYFYQITVNPTKREKENRKIIPFI</sequence>
<protein>
    <submittedName>
        <fullName evidence="1">Uncharacterized protein</fullName>
    </submittedName>
</protein>
<accession>A0A0F9AFD3</accession>
<proteinExistence type="predicted"/>
<dbReference type="AlphaFoldDB" id="A0A0F9AFD3"/>
<organism evidence="1">
    <name type="scientific">marine sediment metagenome</name>
    <dbReference type="NCBI Taxonomy" id="412755"/>
    <lineage>
        <taxon>unclassified sequences</taxon>
        <taxon>metagenomes</taxon>
        <taxon>ecological metagenomes</taxon>
    </lineage>
</organism>
<comment type="caution">
    <text evidence="1">The sequence shown here is derived from an EMBL/GenBank/DDBJ whole genome shotgun (WGS) entry which is preliminary data.</text>
</comment>